<evidence type="ECO:0000259" key="2">
    <source>
        <dbReference type="Pfam" id="PF05303"/>
    </source>
</evidence>
<dbReference type="GO" id="GO:0051018">
    <property type="term" value="F:protein kinase A binding"/>
    <property type="evidence" value="ECO:0007669"/>
    <property type="project" value="TreeGrafter"/>
</dbReference>
<feature type="domain" description="GSKIP" evidence="2">
    <location>
        <begin position="15"/>
        <end position="119"/>
    </location>
</feature>
<reference evidence="4" key="1">
    <citation type="submission" date="2022-11" db="UniProtKB">
        <authorList>
            <consortium name="WormBaseParasite"/>
        </authorList>
    </citation>
    <scope>IDENTIFICATION</scope>
</reference>
<evidence type="ECO:0000256" key="1">
    <source>
        <dbReference type="ARBA" id="ARBA00009571"/>
    </source>
</evidence>
<keyword evidence="3" id="KW-1185">Reference proteome</keyword>
<dbReference type="SUPFAM" id="SSF103107">
    <property type="entry name" value="Hypothetical protein c14orf129, hspc210"/>
    <property type="match status" value="1"/>
</dbReference>
<dbReference type="GO" id="GO:0019207">
    <property type="term" value="F:kinase regulator activity"/>
    <property type="evidence" value="ECO:0007669"/>
    <property type="project" value="TreeGrafter"/>
</dbReference>
<dbReference type="InterPro" id="IPR037395">
    <property type="entry name" value="GSKIP"/>
</dbReference>
<organism evidence="3 4">
    <name type="scientific">Parascaris univalens</name>
    <name type="common">Nematode worm</name>
    <dbReference type="NCBI Taxonomy" id="6257"/>
    <lineage>
        <taxon>Eukaryota</taxon>
        <taxon>Metazoa</taxon>
        <taxon>Ecdysozoa</taxon>
        <taxon>Nematoda</taxon>
        <taxon>Chromadorea</taxon>
        <taxon>Rhabditida</taxon>
        <taxon>Spirurina</taxon>
        <taxon>Ascaridomorpha</taxon>
        <taxon>Ascaridoidea</taxon>
        <taxon>Ascarididae</taxon>
        <taxon>Parascaris</taxon>
    </lineage>
</organism>
<dbReference type="PANTHER" id="PTHR12490:SF4">
    <property type="entry name" value="GSK3B-INTERACTING PROTEIN"/>
    <property type="match status" value="1"/>
</dbReference>
<evidence type="ECO:0000313" key="3">
    <source>
        <dbReference type="Proteomes" id="UP000887569"/>
    </source>
</evidence>
<dbReference type="GO" id="GO:0060828">
    <property type="term" value="P:regulation of canonical Wnt signaling pathway"/>
    <property type="evidence" value="ECO:0007669"/>
    <property type="project" value="InterPro"/>
</dbReference>
<accession>A0A914ZF73</accession>
<dbReference type="Proteomes" id="UP000887569">
    <property type="component" value="Unplaced"/>
</dbReference>
<proteinExistence type="inferred from homology"/>
<name>A0A914ZF73_PARUN</name>
<evidence type="ECO:0000313" key="4">
    <source>
        <dbReference type="WBParaSite" id="PgB03_g034_t02"/>
    </source>
</evidence>
<dbReference type="InterPro" id="IPR023231">
    <property type="entry name" value="GSKIP_dom_sf"/>
</dbReference>
<dbReference type="Pfam" id="PF05303">
    <property type="entry name" value="GSKIP_dom"/>
    <property type="match status" value="1"/>
</dbReference>
<dbReference type="AlphaFoldDB" id="A0A914ZF73"/>
<protein>
    <submittedName>
        <fullName evidence="4">GSKIP domain-containing protein</fullName>
    </submittedName>
</protein>
<sequence length="132" mass="14971">GGNQFKPMASLSLIEEEAMATVNELPFAVDSIAISDALPRTDELIYINITTCEQKSYCLELSAHGWRVVSTRHDHLDERPENKELSDRYFETAYQFLDVVSPAYRQRFGNKLIAELYKLSNDKEHSSPSGSL</sequence>
<dbReference type="InterPro" id="IPR007967">
    <property type="entry name" value="GSKIP_dom"/>
</dbReference>
<dbReference type="Gene3D" id="3.30.2280.10">
    <property type="entry name" value="Hypothetical protein (hspc210)"/>
    <property type="match status" value="1"/>
</dbReference>
<comment type="similarity">
    <text evidence="1">Belongs to the GSKIP family.</text>
</comment>
<dbReference type="PANTHER" id="PTHR12490">
    <property type="entry name" value="GSK3B-INTERACTING PROTEIN"/>
    <property type="match status" value="1"/>
</dbReference>
<dbReference type="GO" id="GO:0005737">
    <property type="term" value="C:cytoplasm"/>
    <property type="evidence" value="ECO:0007669"/>
    <property type="project" value="TreeGrafter"/>
</dbReference>
<dbReference type="WBParaSite" id="PgB03_g034_t02">
    <property type="protein sequence ID" value="PgB03_g034_t02"/>
    <property type="gene ID" value="PgB03_g034"/>
</dbReference>